<dbReference type="OrthoDB" id="9813770at2"/>
<dbReference type="Gene3D" id="3.40.30.10">
    <property type="entry name" value="Glutaredoxin"/>
    <property type="match status" value="1"/>
</dbReference>
<dbReference type="InterPro" id="IPR036249">
    <property type="entry name" value="Thioredoxin-like_sf"/>
</dbReference>
<evidence type="ECO:0000313" key="1">
    <source>
        <dbReference type="EMBL" id="SEG16935.1"/>
    </source>
</evidence>
<protein>
    <recommendedName>
        <fullName evidence="3">DSBA-like thioredoxin domain-containing protein</fullName>
    </recommendedName>
</protein>
<dbReference type="RefSeq" id="WP_103880189.1">
    <property type="nucleotide sequence ID" value="NZ_FNVG01000008.1"/>
</dbReference>
<accession>A0A1H5XZH1</accession>
<proteinExistence type="predicted"/>
<dbReference type="Pfam" id="PF13743">
    <property type="entry name" value="Thioredoxin_5"/>
    <property type="match status" value="1"/>
</dbReference>
<dbReference type="PANTHER" id="PTHR13887:SF54">
    <property type="entry name" value="DSBA FAMILY PROTEIN"/>
    <property type="match status" value="1"/>
</dbReference>
<gene>
    <name evidence="1" type="ORF">SAMN04488244_10852</name>
</gene>
<name>A0A1H5XZH1_9VIBR</name>
<sequence>MSISKPRLYYVYDPMCSWCWGFRPTWQAVKTQLKDQVDIHYVLGGLAPDSDVPMPLEMQQQIASYWRKIADYLGTEFNYDFWSQNTPRRSTYPACRAIIAARNQGAEKNMYHAIQRAYYLEAKNPSDNAVLVDVAQSIGLNGVQFETDLLSEATNEYLNNEIAFARSIGGNSFPSLILQTQDRLIDIPIDYKDPSRLLSLIMADINH</sequence>
<dbReference type="AlphaFoldDB" id="A0A1H5XZH1"/>
<dbReference type="PANTHER" id="PTHR13887">
    <property type="entry name" value="GLUTATHIONE S-TRANSFERASE KAPPA"/>
    <property type="match status" value="1"/>
</dbReference>
<reference evidence="2" key="1">
    <citation type="submission" date="2016-10" db="EMBL/GenBank/DDBJ databases">
        <authorList>
            <person name="Varghese N."/>
            <person name="Submissions S."/>
        </authorList>
    </citation>
    <scope>NUCLEOTIDE SEQUENCE [LARGE SCALE GENOMIC DNA]</scope>
    <source>
        <strain evidence="2">CGMCC 1.7062</strain>
    </source>
</reference>
<evidence type="ECO:0008006" key="3">
    <source>
        <dbReference type="Google" id="ProtNLM"/>
    </source>
</evidence>
<organism evidence="1 2">
    <name type="scientific">Vibrio hangzhouensis</name>
    <dbReference type="NCBI Taxonomy" id="462991"/>
    <lineage>
        <taxon>Bacteria</taxon>
        <taxon>Pseudomonadati</taxon>
        <taxon>Pseudomonadota</taxon>
        <taxon>Gammaproteobacteria</taxon>
        <taxon>Vibrionales</taxon>
        <taxon>Vibrionaceae</taxon>
        <taxon>Vibrio</taxon>
    </lineage>
</organism>
<evidence type="ECO:0000313" key="2">
    <source>
        <dbReference type="Proteomes" id="UP000236721"/>
    </source>
</evidence>
<keyword evidence="2" id="KW-1185">Reference proteome</keyword>
<dbReference type="EMBL" id="FNVG01000008">
    <property type="protein sequence ID" value="SEG16935.1"/>
    <property type="molecule type" value="Genomic_DNA"/>
</dbReference>
<dbReference type="Proteomes" id="UP000236721">
    <property type="component" value="Unassembled WGS sequence"/>
</dbReference>
<dbReference type="CDD" id="cd03025">
    <property type="entry name" value="DsbA_FrnE_like"/>
    <property type="match status" value="1"/>
</dbReference>
<dbReference type="SUPFAM" id="SSF52833">
    <property type="entry name" value="Thioredoxin-like"/>
    <property type="match status" value="1"/>
</dbReference>